<dbReference type="SUPFAM" id="SSF46785">
    <property type="entry name" value="Winged helix' DNA-binding domain"/>
    <property type="match status" value="1"/>
</dbReference>
<dbReference type="PROSITE" id="PS51197">
    <property type="entry name" value="HTH_RRF2_2"/>
    <property type="match status" value="1"/>
</dbReference>
<gene>
    <name evidence="2" type="ORF">SAMN04488052_107132</name>
</gene>
<organism evidence="2 3">
    <name type="scientific">Aquisalimonas asiatica</name>
    <dbReference type="NCBI Taxonomy" id="406100"/>
    <lineage>
        <taxon>Bacteria</taxon>
        <taxon>Pseudomonadati</taxon>
        <taxon>Pseudomonadota</taxon>
        <taxon>Gammaproteobacteria</taxon>
        <taxon>Chromatiales</taxon>
        <taxon>Ectothiorhodospiraceae</taxon>
        <taxon>Aquisalimonas</taxon>
    </lineage>
</organism>
<sequence length="158" mass="17058">MRLTRHTDHAFRALIYMGLLDRGELVTIGRIAEDYAISRNHLMKVMQKLVQNGFVASTRGKHGGVCLGVSPGDIRLGDVARVTEGQDQVNACLDSNGDRECPLQPDCPLHHAMGEAMDAFYAVLDRYTLADMLADPERLGALLGFESTTASGAGASGR</sequence>
<dbReference type="EMBL" id="FOEG01000007">
    <property type="protein sequence ID" value="SEP04981.1"/>
    <property type="molecule type" value="Genomic_DNA"/>
</dbReference>
<dbReference type="PANTHER" id="PTHR33221:SF4">
    <property type="entry name" value="HTH-TYPE TRANSCRIPTIONAL REPRESSOR NSRR"/>
    <property type="match status" value="1"/>
</dbReference>
<dbReference type="InterPro" id="IPR036388">
    <property type="entry name" value="WH-like_DNA-bd_sf"/>
</dbReference>
<accession>A0A1H8UPA5</accession>
<dbReference type="PANTHER" id="PTHR33221">
    <property type="entry name" value="WINGED HELIX-TURN-HELIX TRANSCRIPTIONAL REGULATOR, RRF2 FAMILY"/>
    <property type="match status" value="1"/>
</dbReference>
<dbReference type="NCBIfam" id="TIGR00738">
    <property type="entry name" value="rrf2_super"/>
    <property type="match status" value="1"/>
</dbReference>
<keyword evidence="1" id="KW-0238">DNA-binding</keyword>
<dbReference type="OrthoDB" id="9795923at2"/>
<dbReference type="GO" id="GO:0003700">
    <property type="term" value="F:DNA-binding transcription factor activity"/>
    <property type="evidence" value="ECO:0007669"/>
    <property type="project" value="TreeGrafter"/>
</dbReference>
<dbReference type="GO" id="GO:0005829">
    <property type="term" value="C:cytosol"/>
    <property type="evidence" value="ECO:0007669"/>
    <property type="project" value="TreeGrafter"/>
</dbReference>
<dbReference type="InterPro" id="IPR036390">
    <property type="entry name" value="WH_DNA-bd_sf"/>
</dbReference>
<dbReference type="GO" id="GO:0003677">
    <property type="term" value="F:DNA binding"/>
    <property type="evidence" value="ECO:0007669"/>
    <property type="project" value="UniProtKB-KW"/>
</dbReference>
<keyword evidence="3" id="KW-1185">Reference proteome</keyword>
<dbReference type="Gene3D" id="1.10.10.10">
    <property type="entry name" value="Winged helix-like DNA-binding domain superfamily/Winged helix DNA-binding domain"/>
    <property type="match status" value="1"/>
</dbReference>
<dbReference type="AlphaFoldDB" id="A0A1H8UPA5"/>
<evidence type="ECO:0000313" key="2">
    <source>
        <dbReference type="EMBL" id="SEP04981.1"/>
    </source>
</evidence>
<dbReference type="InterPro" id="IPR000944">
    <property type="entry name" value="Tscrpt_reg_Rrf2"/>
</dbReference>
<dbReference type="Pfam" id="PF02082">
    <property type="entry name" value="Rrf2"/>
    <property type="match status" value="1"/>
</dbReference>
<evidence type="ECO:0000256" key="1">
    <source>
        <dbReference type="ARBA" id="ARBA00023125"/>
    </source>
</evidence>
<protein>
    <submittedName>
        <fullName evidence="2">Transcriptional regulator, BadM/Rrf2 family</fullName>
    </submittedName>
</protein>
<proteinExistence type="predicted"/>
<dbReference type="Proteomes" id="UP000199657">
    <property type="component" value="Unassembled WGS sequence"/>
</dbReference>
<dbReference type="RefSeq" id="WP_091645197.1">
    <property type="nucleotide sequence ID" value="NZ_FOEG01000007.1"/>
</dbReference>
<name>A0A1H8UPA5_9GAMM</name>
<evidence type="ECO:0000313" key="3">
    <source>
        <dbReference type="Proteomes" id="UP000199657"/>
    </source>
</evidence>
<reference evidence="2 3" key="1">
    <citation type="submission" date="2016-10" db="EMBL/GenBank/DDBJ databases">
        <authorList>
            <person name="de Groot N.N."/>
        </authorList>
    </citation>
    <scope>NUCLEOTIDE SEQUENCE [LARGE SCALE GENOMIC DNA]</scope>
    <source>
        <strain evidence="2 3">CGMCC 1.6291</strain>
    </source>
</reference>
<dbReference type="STRING" id="406100.SAMN04488052_107132"/>